<dbReference type="GO" id="GO:0030246">
    <property type="term" value="F:carbohydrate binding"/>
    <property type="evidence" value="ECO:0007669"/>
    <property type="project" value="InterPro"/>
</dbReference>
<evidence type="ECO:0000313" key="3">
    <source>
        <dbReference type="Proteomes" id="UP001415857"/>
    </source>
</evidence>
<organism evidence="2 3">
    <name type="scientific">Liquidambar formosana</name>
    <name type="common">Formosan gum</name>
    <dbReference type="NCBI Taxonomy" id="63359"/>
    <lineage>
        <taxon>Eukaryota</taxon>
        <taxon>Viridiplantae</taxon>
        <taxon>Streptophyta</taxon>
        <taxon>Embryophyta</taxon>
        <taxon>Tracheophyta</taxon>
        <taxon>Spermatophyta</taxon>
        <taxon>Magnoliopsida</taxon>
        <taxon>eudicotyledons</taxon>
        <taxon>Gunneridae</taxon>
        <taxon>Pentapetalae</taxon>
        <taxon>Saxifragales</taxon>
        <taxon>Altingiaceae</taxon>
        <taxon>Liquidambar</taxon>
    </lineage>
</organism>
<dbReference type="PANTHER" id="PTHR48478:SF1">
    <property type="entry name" value="LECTIN-LIKE"/>
    <property type="match status" value="1"/>
</dbReference>
<dbReference type="InterPro" id="IPR025886">
    <property type="entry name" value="PP2-like"/>
</dbReference>
<feature type="compositionally biased region" description="Polar residues" evidence="1">
    <location>
        <begin position="16"/>
        <end position="44"/>
    </location>
</feature>
<accession>A0AAP0N8D3</accession>
<evidence type="ECO:0000256" key="1">
    <source>
        <dbReference type="SAM" id="MobiDB-lite"/>
    </source>
</evidence>
<proteinExistence type="predicted"/>
<evidence type="ECO:0000313" key="2">
    <source>
        <dbReference type="EMBL" id="KAK9267216.1"/>
    </source>
</evidence>
<gene>
    <name evidence="2" type="ORF">L1049_009636</name>
</gene>
<evidence type="ECO:0008006" key="4">
    <source>
        <dbReference type="Google" id="ProtNLM"/>
    </source>
</evidence>
<dbReference type="EMBL" id="JBBPBK010000016">
    <property type="protein sequence ID" value="KAK9267216.1"/>
    <property type="molecule type" value="Genomic_DNA"/>
</dbReference>
<feature type="region of interest" description="Disordered" evidence="1">
    <location>
        <begin position="16"/>
        <end position="45"/>
    </location>
</feature>
<comment type="caution">
    <text evidence="2">The sequence shown here is derived from an EMBL/GenBank/DDBJ whole genome shotgun (WGS) entry which is preliminary data.</text>
</comment>
<dbReference type="InterPro" id="IPR052147">
    <property type="entry name" value="PP2-like/Lectin"/>
</dbReference>
<sequence length="250" mass="28875">MKEDDDYAVKMGASWSQGEVSLSKETSESVSQSCDTNTRGNETATEVKLPHNYEAIVKDADSPIDKSSMNKLYEKLHAGVFLNQKRKKYWVERKTNNNCFMVFARDLLITWAEDNRYWHWFGLKDTRSDEFIDVAELYNVCWLEVHGKFEIAKLSPGIMYEVVFVVMLKDQASGWEVPINLRLSLPDGNIQEHKESLMEKPRGQWMEILAGEFKTLPEKAGEMEFSLFEYEGGKWKRGLVIKGVVIRAKN</sequence>
<reference evidence="2 3" key="1">
    <citation type="journal article" date="2024" name="Plant J.">
        <title>Genome sequences and population genomics reveal climatic adaptation and genomic divergence between two closely related sweetgum species.</title>
        <authorList>
            <person name="Xu W.Q."/>
            <person name="Ren C.Q."/>
            <person name="Zhang X.Y."/>
            <person name="Comes H.P."/>
            <person name="Liu X.H."/>
            <person name="Li Y.G."/>
            <person name="Kettle C.J."/>
            <person name="Jalonen R."/>
            <person name="Gaisberger H."/>
            <person name="Ma Y.Z."/>
            <person name="Qiu Y.X."/>
        </authorList>
    </citation>
    <scope>NUCLEOTIDE SEQUENCE [LARGE SCALE GENOMIC DNA]</scope>
    <source>
        <strain evidence="2">Hangzhou</strain>
    </source>
</reference>
<dbReference type="Proteomes" id="UP001415857">
    <property type="component" value="Unassembled WGS sequence"/>
</dbReference>
<keyword evidence="3" id="KW-1185">Reference proteome</keyword>
<protein>
    <recommendedName>
        <fullName evidence="4">Protein PHLOEM PROTEIN 2-LIKE A1-like</fullName>
    </recommendedName>
</protein>
<dbReference type="PANTHER" id="PTHR48478">
    <property type="entry name" value="LECTIN-LIKE"/>
    <property type="match status" value="1"/>
</dbReference>
<dbReference type="Pfam" id="PF14299">
    <property type="entry name" value="PP2"/>
    <property type="match status" value="1"/>
</dbReference>
<dbReference type="AlphaFoldDB" id="A0AAP0N8D3"/>
<name>A0AAP0N8D3_LIQFO</name>